<dbReference type="SMART" id="SM00137">
    <property type="entry name" value="MAM"/>
    <property type="match status" value="4"/>
</dbReference>
<evidence type="ECO:0000256" key="2">
    <source>
        <dbReference type="PROSITE-ProRule" id="PRU00124"/>
    </source>
</evidence>
<evidence type="ECO:0000256" key="1">
    <source>
        <dbReference type="ARBA" id="ARBA00023157"/>
    </source>
</evidence>
<sequence>MDVGPPPPPRPGAGGTEVGAGGEAGAGDIGLVLSPLAGGALGQSEAINRCGSPAPSVCNFVCDCRDCSDENHCGYHKESPALGAPFACDLEQNSCGWRDVSTSAYRWLRDRAGAAVVGGPAPRSDHTWGTDLGWYMVAGAHRGKDAATAVLRSPTVHEAAPTCEMRLWYRERPDPGELRVELTHGRETLILWQSAGPVGDFWKELVVPTGRVPGSFWITISSIRNATHRGAVALDDVEFWNCGLPPPQARCPQGHFRCARRACVEPDLACDGEDDCGDGSDEEREGEASHFEDFESGLEPWEIAQGWVLSNGSAASGLSARPRRDHGRNSATGRSPGGSRTGALASRTPVLLSPQLTFYYYLHGSEGGSLLLFQQPLTPVPPSAPKAPARFPLRSRAGDLGVAWVRDVVQIRSDLPFQVKRGLGGGGGREFTLGSPEPRFPPTETPSPRTAGTPAPVSPGPARSFSSAEDPCGPGQFACDDRCLRDEQRCDFIAQCTDGTDEEGCGQTTFEEADVGWRDVSSGRLQWVRQEAGDDTVPRVDASNSSAGHFLSLQKAPGKLLGLARARTLPLGPSGPDCTLHLAYFLQSGPGGRRCPLPAPGPARSPPGTRRSLTPPAQVELLGQIDPEAPGSPVAAVDNVKFENCDPNLPPSEAPELSCNFEKGPCGWYPERRSDAVWSRSRIHGPGYDHTTGRGYFMYLDPTAPPARGPRAHLLTAPQVPATSIQCLSFWYHLYGPQIGTLSLLLRRPGQPDARLWARAGTHGNRWHEGWATLHHPDPTGRFQLVFEAERNAFHGNMALDDITVRPGPCWAPRRCSFEDSDCGFSSDGPGGWKRRGDIAGGAAVGPGPGTDHTTETAQGHYMVVDTSPDALPRGRGATMTSDENAPLPRPSCLIFWYRMSPLKPGTLIAYVEEGRKHQVFRVSDRGGFTWRLGSIDVRADGAWKVVFEAVGTGREHSYVAVDDLHLQDGPCPQPASCDFESNMCGWSHRPWPGLGGYSWDWSGSATPSRYPLPPVDHTLGTAAGHSAFFDTGVLGPGGRAAWLLSEPLPATEVSCLRFWYHVGFPEHFYKGELRVLLGNARGQLGVWGAGAQLRHQWLEAEVEVASPEEFQIVFEATLGGQPVTGAIALDDITYQAGRRCRTPAPVEGEERPPGGGRGAAPGLGPVWGRRRSTEPPGIPVGGTGDSASSADGGLLRFAPAISLCFFSLPPCAFLGPSAIGIHPPRRALFTEGEVEAQSQEGPGPGPPKQSEEELGLSIGLRASPGRRPAGD</sequence>
<dbReference type="OMA" id="DLCGWYQ"/>
<dbReference type="GO" id="GO:0016020">
    <property type="term" value="C:membrane"/>
    <property type="evidence" value="ECO:0007669"/>
    <property type="project" value="InterPro"/>
</dbReference>
<evidence type="ECO:0000313" key="5">
    <source>
        <dbReference type="Ensembl" id="ENSOANP00000043121.1"/>
    </source>
</evidence>
<dbReference type="Bgee" id="ENSOANG00000010204">
    <property type="expression patterns" value="Expressed in cerebellum and 5 other cell types or tissues"/>
</dbReference>
<dbReference type="InterPro" id="IPR013320">
    <property type="entry name" value="ConA-like_dom_sf"/>
</dbReference>
<dbReference type="InterPro" id="IPR051560">
    <property type="entry name" value="MAM_domain-containing"/>
</dbReference>
<feature type="domain" description="MAM" evidence="4">
    <location>
        <begin position="976"/>
        <end position="1143"/>
    </location>
</feature>
<keyword evidence="6" id="KW-1185">Reference proteome</keyword>
<feature type="disulfide bond" evidence="2">
    <location>
        <begin position="490"/>
        <end position="505"/>
    </location>
</feature>
<reference evidence="5" key="1">
    <citation type="submission" date="2025-08" db="UniProtKB">
        <authorList>
            <consortium name="Ensembl"/>
        </authorList>
    </citation>
    <scope>IDENTIFICATION</scope>
    <source>
        <strain evidence="5">Glennie</strain>
    </source>
</reference>
<keyword evidence="1 2" id="KW-1015">Disulfide bond</keyword>
<dbReference type="PROSITE" id="PS50068">
    <property type="entry name" value="LDLRA_2"/>
    <property type="match status" value="2"/>
</dbReference>
<reference evidence="5" key="2">
    <citation type="submission" date="2025-09" db="UniProtKB">
        <authorList>
            <consortium name="Ensembl"/>
        </authorList>
    </citation>
    <scope>IDENTIFICATION</scope>
    <source>
        <strain evidence="5">Glennie</strain>
    </source>
</reference>
<dbReference type="InterPro" id="IPR000998">
    <property type="entry name" value="MAM_dom"/>
</dbReference>
<dbReference type="Proteomes" id="UP000002279">
    <property type="component" value="Unplaced"/>
</dbReference>
<dbReference type="PRINTS" id="PR00261">
    <property type="entry name" value="LDLRECEPTOR"/>
</dbReference>
<comment type="caution">
    <text evidence="2">Lacks conserved residue(s) required for the propagation of feature annotation.</text>
</comment>
<dbReference type="SMART" id="SM00192">
    <property type="entry name" value="LDLa"/>
    <property type="match status" value="2"/>
</dbReference>
<dbReference type="PROSITE" id="PS50060">
    <property type="entry name" value="MAM_2"/>
    <property type="match status" value="5"/>
</dbReference>
<feature type="region of interest" description="Disordered" evidence="3">
    <location>
        <begin position="422"/>
        <end position="470"/>
    </location>
</feature>
<dbReference type="SUPFAM" id="SSF57424">
    <property type="entry name" value="LDL receptor-like module"/>
    <property type="match status" value="2"/>
</dbReference>
<dbReference type="PANTHER" id="PTHR23282:SF129">
    <property type="entry name" value="APICAL ENDOSOMAL GLYCOPROTEIN"/>
    <property type="match status" value="1"/>
</dbReference>
<feature type="region of interest" description="Disordered" evidence="3">
    <location>
        <begin position="315"/>
        <end position="346"/>
    </location>
</feature>
<dbReference type="Gene3D" id="2.60.120.200">
    <property type="match status" value="4"/>
</dbReference>
<proteinExistence type="predicted"/>
<dbReference type="CDD" id="cd00112">
    <property type="entry name" value="LDLa"/>
    <property type="match status" value="3"/>
</dbReference>
<feature type="domain" description="MAM" evidence="4">
    <location>
        <begin position="86"/>
        <end position="244"/>
    </location>
</feature>
<feature type="region of interest" description="Disordered" evidence="3">
    <location>
        <begin position="272"/>
        <end position="292"/>
    </location>
</feature>
<dbReference type="SUPFAM" id="SSF49899">
    <property type="entry name" value="Concanavalin A-like lectins/glucanases"/>
    <property type="match status" value="5"/>
</dbReference>
<feature type="compositionally biased region" description="Pro residues" evidence="3">
    <location>
        <begin position="1"/>
        <end position="11"/>
    </location>
</feature>
<dbReference type="InParanoid" id="A0A6I8NQD4"/>
<feature type="disulfide bond" evidence="2">
    <location>
        <begin position="258"/>
        <end position="276"/>
    </location>
</feature>
<accession>A0A6I8NQD4</accession>
<dbReference type="GO" id="GO:0007399">
    <property type="term" value="P:nervous system development"/>
    <property type="evidence" value="ECO:0000318"/>
    <property type="project" value="GO_Central"/>
</dbReference>
<dbReference type="GeneTree" id="ENSGT00940000162046"/>
<dbReference type="PANTHER" id="PTHR23282">
    <property type="entry name" value="APICAL ENDOSOMAL GLYCOPROTEIN PRECURSOR"/>
    <property type="match status" value="1"/>
</dbReference>
<organism evidence="5 6">
    <name type="scientific">Ornithorhynchus anatinus</name>
    <name type="common">Duckbill platypus</name>
    <dbReference type="NCBI Taxonomy" id="9258"/>
    <lineage>
        <taxon>Eukaryota</taxon>
        <taxon>Metazoa</taxon>
        <taxon>Chordata</taxon>
        <taxon>Craniata</taxon>
        <taxon>Vertebrata</taxon>
        <taxon>Euteleostomi</taxon>
        <taxon>Mammalia</taxon>
        <taxon>Monotremata</taxon>
        <taxon>Ornithorhynchidae</taxon>
        <taxon>Ornithorhynchus</taxon>
    </lineage>
</organism>
<feature type="compositionally biased region" description="Acidic residues" evidence="3">
    <location>
        <begin position="272"/>
        <end position="285"/>
    </location>
</feature>
<dbReference type="InterPro" id="IPR002172">
    <property type="entry name" value="LDrepeatLR_classA_rpt"/>
</dbReference>
<name>A0A6I8NQD4_ORNAN</name>
<feature type="domain" description="MAM" evidence="4">
    <location>
        <begin position="814"/>
        <end position="974"/>
    </location>
</feature>
<dbReference type="Pfam" id="PF00629">
    <property type="entry name" value="MAM"/>
    <property type="match status" value="5"/>
</dbReference>
<feature type="region of interest" description="Disordered" evidence="3">
    <location>
        <begin position="1"/>
        <end position="21"/>
    </location>
</feature>
<dbReference type="Gene3D" id="4.10.400.10">
    <property type="entry name" value="Low-density Lipoprotein Receptor"/>
    <property type="match status" value="2"/>
</dbReference>
<feature type="compositionally biased region" description="Gly residues" evidence="3">
    <location>
        <begin position="12"/>
        <end position="21"/>
    </location>
</feature>
<dbReference type="CDD" id="cd06263">
    <property type="entry name" value="MAM"/>
    <property type="match status" value="4"/>
</dbReference>
<dbReference type="InterPro" id="IPR036055">
    <property type="entry name" value="LDL_receptor-like_sf"/>
</dbReference>
<gene>
    <name evidence="5" type="primary">MAMDC4</name>
</gene>
<dbReference type="PROSITE" id="PS01209">
    <property type="entry name" value="LDLRA_1"/>
    <property type="match status" value="1"/>
</dbReference>
<feature type="domain" description="MAM" evidence="4">
    <location>
        <begin position="657"/>
        <end position="812"/>
    </location>
</feature>
<evidence type="ECO:0000259" key="4">
    <source>
        <dbReference type="PROSITE" id="PS50060"/>
    </source>
</evidence>
<feature type="region of interest" description="Disordered" evidence="3">
    <location>
        <begin position="1144"/>
        <end position="1186"/>
    </location>
</feature>
<dbReference type="InterPro" id="IPR023415">
    <property type="entry name" value="LDLR_class-A_CS"/>
</dbReference>
<feature type="domain" description="MAM" evidence="4">
    <location>
        <begin position="506"/>
        <end position="578"/>
    </location>
</feature>
<evidence type="ECO:0000256" key="3">
    <source>
        <dbReference type="SAM" id="MobiDB-lite"/>
    </source>
</evidence>
<feature type="region of interest" description="Disordered" evidence="3">
    <location>
        <begin position="1230"/>
        <end position="1272"/>
    </location>
</feature>
<evidence type="ECO:0000313" key="6">
    <source>
        <dbReference type="Proteomes" id="UP000002279"/>
    </source>
</evidence>
<dbReference type="Ensembl" id="ENSOANT00000074882.1">
    <property type="protein sequence ID" value="ENSOANP00000043121.1"/>
    <property type="gene ID" value="ENSOANG00000010204.4"/>
</dbReference>
<dbReference type="AlphaFoldDB" id="A0A6I8NQD4"/>
<dbReference type="Pfam" id="PF00057">
    <property type="entry name" value="Ldl_recept_a"/>
    <property type="match status" value="1"/>
</dbReference>
<protein>
    <submittedName>
        <fullName evidence="5">MAM domain containing 4</fullName>
    </submittedName>
</protein>
<dbReference type="FunCoup" id="A0A6I8NQD4">
    <property type="interactions" value="255"/>
</dbReference>
<feature type="disulfide bond" evidence="2">
    <location>
        <begin position="251"/>
        <end position="263"/>
    </location>
</feature>